<sequence length="287" mass="31637">MNAQRSEKRGGTVLHFSKMHGLGNDFMVVDNVSNNVYITPEQIRKLADRNFGIGFDQLLMVEPPYDPDLDFHYRIFNADGSEVEQCGNGARCFARFVRSRGLTNKHKIGVSTKSGTIHLLVEQDGQITVNMGVPQLEPDRVPFKANKQETTYILRADDQTLLSGVVSMGNPHAVTVVDQIDAAPVDILGPLFELHERFPERANIGFMQILSPQHIKLRVWERGVGETLACGTGACAAVVVGQLQKKLQQQVRVDLPGGSLTIRWQGPGQPVKMTGPASHVYDGQIVL</sequence>
<dbReference type="HAMAP" id="MF_00197">
    <property type="entry name" value="DAP_epimerase"/>
    <property type="match status" value="1"/>
</dbReference>
<evidence type="ECO:0000313" key="11">
    <source>
        <dbReference type="Proteomes" id="UP001231616"/>
    </source>
</evidence>
<feature type="active site" description="Proton acceptor" evidence="8">
    <location>
        <position position="230"/>
    </location>
</feature>
<dbReference type="InterPro" id="IPR001653">
    <property type="entry name" value="DAP_epimerase_DapF"/>
</dbReference>
<comment type="catalytic activity">
    <reaction evidence="7 8">
        <text>(2S,6S)-2,6-diaminopimelate = meso-2,6-diaminopimelate</text>
        <dbReference type="Rhea" id="RHEA:15393"/>
        <dbReference type="ChEBI" id="CHEBI:57609"/>
        <dbReference type="ChEBI" id="CHEBI:57791"/>
        <dbReference type="EC" id="5.1.1.7"/>
    </reaction>
</comment>
<feature type="active site" evidence="9">
    <location>
        <position position="86"/>
    </location>
</feature>
<feature type="binding site" evidence="8">
    <location>
        <position position="203"/>
    </location>
    <ligand>
        <name>substrate</name>
    </ligand>
</feature>
<comment type="pathway">
    <text evidence="1 8">Amino-acid biosynthesis; L-lysine biosynthesis via DAP pathway; DL-2,6-diaminopimelate from LL-2,6-diaminopimelate: step 1/1.</text>
</comment>
<dbReference type="GO" id="GO:0008837">
    <property type="term" value="F:diaminopimelate epimerase activity"/>
    <property type="evidence" value="ECO:0007669"/>
    <property type="project" value="UniProtKB-EC"/>
</dbReference>
<feature type="site" description="Could be important to modulate the pK values of the two catalytic cysteine residues" evidence="8">
    <location>
        <position position="221"/>
    </location>
</feature>
<organism evidence="10 11">
    <name type="scientific">Alkalimonas collagenimarina</name>
    <dbReference type="NCBI Taxonomy" id="400390"/>
    <lineage>
        <taxon>Bacteria</taxon>
        <taxon>Pseudomonadati</taxon>
        <taxon>Pseudomonadota</taxon>
        <taxon>Gammaproteobacteria</taxon>
        <taxon>Alkalimonas</taxon>
    </lineage>
</organism>
<comment type="caution">
    <text evidence="10">The sequence shown here is derived from an EMBL/GenBank/DDBJ whole genome shotgun (WGS) entry which is preliminary data.</text>
</comment>
<feature type="binding site" evidence="8">
    <location>
        <position position="77"/>
    </location>
    <ligand>
        <name>substrate</name>
    </ligand>
</feature>
<dbReference type="PANTHER" id="PTHR31689">
    <property type="entry name" value="DIAMINOPIMELATE EPIMERASE, CHLOROPLASTIC"/>
    <property type="match status" value="1"/>
</dbReference>
<keyword evidence="11" id="KW-1185">Reference proteome</keyword>
<feature type="site" description="Could be important to modulate the pK values of the two catalytic cysteine residues" evidence="8">
    <location>
        <position position="172"/>
    </location>
</feature>
<keyword evidence="4 8" id="KW-0028">Amino-acid biosynthesis</keyword>
<dbReference type="PROSITE" id="PS01326">
    <property type="entry name" value="DAP_EPIMERASE"/>
    <property type="match status" value="1"/>
</dbReference>
<accession>A0ABT9GXE2</accession>
<name>A0ABT9GXE2_9GAMM</name>
<dbReference type="SUPFAM" id="SSF54506">
    <property type="entry name" value="Diaminopimelate epimerase-like"/>
    <property type="match status" value="1"/>
</dbReference>
<feature type="binding site" evidence="8">
    <location>
        <position position="170"/>
    </location>
    <ligand>
        <name>substrate</name>
    </ligand>
</feature>
<evidence type="ECO:0000256" key="1">
    <source>
        <dbReference type="ARBA" id="ARBA00005196"/>
    </source>
</evidence>
<feature type="binding site" evidence="8">
    <location>
        <begin position="231"/>
        <end position="232"/>
    </location>
    <ligand>
        <name>substrate</name>
    </ligand>
</feature>
<evidence type="ECO:0000256" key="5">
    <source>
        <dbReference type="ARBA" id="ARBA00023154"/>
    </source>
</evidence>
<comment type="function">
    <text evidence="8">Catalyzes the stereoinversion of LL-2,6-diaminopimelate (L,L-DAP) to meso-diaminopimelate (meso-DAP), a precursor of L-lysine and an essential component of the bacterial peptidoglycan.</text>
</comment>
<dbReference type="Gene3D" id="3.10.310.10">
    <property type="entry name" value="Diaminopimelate Epimerase, Chain A, domain 1"/>
    <property type="match status" value="2"/>
</dbReference>
<feature type="binding site" evidence="8">
    <location>
        <begin position="87"/>
        <end position="88"/>
    </location>
    <ligand>
        <name>substrate</name>
    </ligand>
</feature>
<protein>
    <recommendedName>
        <fullName evidence="3 8">Diaminopimelate epimerase</fullName>
        <shortName evidence="8">DAP epimerase</shortName>
        <ecNumber evidence="3 8">5.1.1.7</ecNumber>
    </recommendedName>
    <alternativeName>
        <fullName evidence="8">PLP-independent amino acid racemase</fullName>
    </alternativeName>
</protein>
<dbReference type="PANTHER" id="PTHR31689:SF0">
    <property type="entry name" value="DIAMINOPIMELATE EPIMERASE"/>
    <property type="match status" value="1"/>
</dbReference>
<gene>
    <name evidence="8 10" type="primary">dapF</name>
    <name evidence="10" type="ORF">Q3O60_05995</name>
</gene>
<evidence type="ECO:0000313" key="10">
    <source>
        <dbReference type="EMBL" id="MDP4535731.1"/>
    </source>
</evidence>
<keyword evidence="6 8" id="KW-0413">Isomerase</keyword>
<keyword evidence="8" id="KW-0963">Cytoplasm</keyword>
<evidence type="ECO:0000256" key="6">
    <source>
        <dbReference type="ARBA" id="ARBA00023235"/>
    </source>
</evidence>
<dbReference type="NCBIfam" id="TIGR00652">
    <property type="entry name" value="DapF"/>
    <property type="match status" value="1"/>
</dbReference>
<keyword evidence="5 8" id="KW-0457">Lysine biosynthesis</keyword>
<comment type="subcellular location">
    <subcellularLocation>
        <location evidence="8">Cytoplasm</location>
    </subcellularLocation>
</comment>
<feature type="binding site" evidence="8">
    <location>
        <position position="57"/>
    </location>
    <ligand>
        <name>substrate</name>
    </ligand>
</feature>
<dbReference type="InterPro" id="IPR018510">
    <property type="entry name" value="DAP_epimerase_AS"/>
</dbReference>
<comment type="similarity">
    <text evidence="2 8">Belongs to the diaminopimelate epimerase family.</text>
</comment>
<evidence type="ECO:0000256" key="4">
    <source>
        <dbReference type="ARBA" id="ARBA00022605"/>
    </source>
</evidence>
<dbReference type="EC" id="5.1.1.7" evidence="3 8"/>
<feature type="site" description="Important for dimerization" evidence="8">
    <location>
        <position position="281"/>
    </location>
</feature>
<dbReference type="RefSeq" id="WP_305893005.1">
    <property type="nucleotide sequence ID" value="NZ_JAUZVZ010000006.1"/>
</dbReference>
<comment type="subunit">
    <text evidence="8">Homodimer.</text>
</comment>
<dbReference type="Proteomes" id="UP001231616">
    <property type="component" value="Unassembled WGS sequence"/>
</dbReference>
<dbReference type="Pfam" id="PF01678">
    <property type="entry name" value="DAP_epimerase"/>
    <property type="match status" value="2"/>
</dbReference>
<evidence type="ECO:0000256" key="7">
    <source>
        <dbReference type="ARBA" id="ARBA00051712"/>
    </source>
</evidence>
<reference evidence="10 11" key="1">
    <citation type="submission" date="2023-08" db="EMBL/GenBank/DDBJ databases">
        <authorList>
            <person name="Joshi A."/>
            <person name="Thite S."/>
        </authorList>
    </citation>
    <scope>NUCLEOTIDE SEQUENCE [LARGE SCALE GENOMIC DNA]</scope>
    <source>
        <strain evidence="10 11">AC40</strain>
    </source>
</reference>
<evidence type="ECO:0000256" key="3">
    <source>
        <dbReference type="ARBA" id="ARBA00013080"/>
    </source>
</evidence>
<evidence type="ECO:0000256" key="2">
    <source>
        <dbReference type="ARBA" id="ARBA00010219"/>
    </source>
</evidence>
<evidence type="ECO:0000256" key="8">
    <source>
        <dbReference type="HAMAP-Rule" id="MF_00197"/>
    </source>
</evidence>
<proteinExistence type="inferred from homology"/>
<dbReference type="EMBL" id="JAUZVZ010000006">
    <property type="protein sequence ID" value="MDP4535731.1"/>
    <property type="molecule type" value="Genomic_DNA"/>
</dbReference>
<evidence type="ECO:0000256" key="9">
    <source>
        <dbReference type="PROSITE-ProRule" id="PRU10125"/>
    </source>
</evidence>
<feature type="binding site" evidence="8">
    <location>
        <position position="24"/>
    </location>
    <ligand>
        <name>substrate</name>
    </ligand>
</feature>
<feature type="active site" description="Proton donor" evidence="8">
    <location>
        <position position="86"/>
    </location>
</feature>
<feature type="binding site" evidence="8">
    <location>
        <begin position="221"/>
        <end position="222"/>
    </location>
    <ligand>
        <name>substrate</name>
    </ligand>
</feature>